<comment type="similarity">
    <text evidence="1 2">Belongs to the anti-sigma-factor antagonist family.</text>
</comment>
<dbReference type="Gene3D" id="3.30.750.24">
    <property type="entry name" value="STAS domain"/>
    <property type="match status" value="1"/>
</dbReference>
<evidence type="ECO:0000256" key="1">
    <source>
        <dbReference type="ARBA" id="ARBA00009013"/>
    </source>
</evidence>
<dbReference type="Pfam" id="PF01740">
    <property type="entry name" value="STAS"/>
    <property type="match status" value="1"/>
</dbReference>
<evidence type="ECO:0000313" key="5">
    <source>
        <dbReference type="Proteomes" id="UP000233293"/>
    </source>
</evidence>
<name>A0A2N3PUB5_9PROT</name>
<proteinExistence type="inferred from homology"/>
<evidence type="ECO:0000256" key="2">
    <source>
        <dbReference type="RuleBase" id="RU003749"/>
    </source>
</evidence>
<dbReference type="CDD" id="cd07043">
    <property type="entry name" value="STAS_anti-anti-sigma_factors"/>
    <property type="match status" value="1"/>
</dbReference>
<dbReference type="RefSeq" id="WP_101251241.1">
    <property type="nucleotide sequence ID" value="NZ_PIUM01000015.1"/>
</dbReference>
<protein>
    <recommendedName>
        <fullName evidence="2">Anti-sigma factor antagonist</fullName>
    </recommendedName>
</protein>
<reference evidence="5" key="1">
    <citation type="submission" date="2017-12" db="EMBL/GenBank/DDBJ databases">
        <title>Draft genome sequence of Telmatospirillum siberiense 26-4b1T, an acidotolerant peatland alphaproteobacterium potentially involved in sulfur cycling.</title>
        <authorList>
            <person name="Hausmann B."/>
            <person name="Pjevac P."/>
            <person name="Schreck K."/>
            <person name="Herbold C.W."/>
            <person name="Daims H."/>
            <person name="Wagner M."/>
            <person name="Pester M."/>
            <person name="Loy A."/>
        </authorList>
    </citation>
    <scope>NUCLEOTIDE SEQUENCE [LARGE SCALE GENOMIC DNA]</scope>
    <source>
        <strain evidence="5">26-4b1</strain>
    </source>
</reference>
<keyword evidence="5" id="KW-1185">Reference proteome</keyword>
<dbReference type="EMBL" id="PIUM01000015">
    <property type="protein sequence ID" value="PKU23980.1"/>
    <property type="molecule type" value="Genomic_DNA"/>
</dbReference>
<dbReference type="PROSITE" id="PS50801">
    <property type="entry name" value="STAS"/>
    <property type="match status" value="1"/>
</dbReference>
<dbReference type="SUPFAM" id="SSF52091">
    <property type="entry name" value="SpoIIaa-like"/>
    <property type="match status" value="1"/>
</dbReference>
<dbReference type="InterPro" id="IPR003658">
    <property type="entry name" value="Anti-sigma_ant"/>
</dbReference>
<comment type="caution">
    <text evidence="4">The sequence shown here is derived from an EMBL/GenBank/DDBJ whole genome shotgun (WGS) entry which is preliminary data.</text>
</comment>
<dbReference type="AlphaFoldDB" id="A0A2N3PUB5"/>
<dbReference type="InterPro" id="IPR002645">
    <property type="entry name" value="STAS_dom"/>
</dbReference>
<feature type="domain" description="STAS" evidence="3">
    <location>
        <begin position="3"/>
        <end position="111"/>
    </location>
</feature>
<accession>A0A2N3PUB5</accession>
<dbReference type="Proteomes" id="UP000233293">
    <property type="component" value="Unassembled WGS sequence"/>
</dbReference>
<gene>
    <name evidence="4" type="ORF">CWS72_14040</name>
</gene>
<organism evidence="4 5">
    <name type="scientific">Telmatospirillum siberiense</name>
    <dbReference type="NCBI Taxonomy" id="382514"/>
    <lineage>
        <taxon>Bacteria</taxon>
        <taxon>Pseudomonadati</taxon>
        <taxon>Pseudomonadota</taxon>
        <taxon>Alphaproteobacteria</taxon>
        <taxon>Rhodospirillales</taxon>
        <taxon>Rhodospirillaceae</taxon>
        <taxon>Telmatospirillum</taxon>
    </lineage>
</organism>
<evidence type="ECO:0000313" key="4">
    <source>
        <dbReference type="EMBL" id="PKU23980.1"/>
    </source>
</evidence>
<dbReference type="PANTHER" id="PTHR33495">
    <property type="entry name" value="ANTI-SIGMA FACTOR ANTAGONIST TM_1081-RELATED-RELATED"/>
    <property type="match status" value="1"/>
</dbReference>
<dbReference type="InterPro" id="IPR036513">
    <property type="entry name" value="STAS_dom_sf"/>
</dbReference>
<dbReference type="OrthoDB" id="9796076at2"/>
<dbReference type="GO" id="GO:0043856">
    <property type="term" value="F:anti-sigma factor antagonist activity"/>
    <property type="evidence" value="ECO:0007669"/>
    <property type="project" value="InterPro"/>
</dbReference>
<dbReference type="PANTHER" id="PTHR33495:SF2">
    <property type="entry name" value="ANTI-SIGMA FACTOR ANTAGONIST TM_1081-RELATED"/>
    <property type="match status" value="1"/>
</dbReference>
<sequence length="111" mass="12172">MSANFSTRHVKGGVVVALQGEIDLQNSPELRKELLSWLAERRDVVVDLQGVAYIDSSGIASLVEAYQTARHQGGRFRLAAVSPAALRVLKLARLDEVFVIRETVEQALKGD</sequence>
<dbReference type="NCBIfam" id="TIGR00377">
    <property type="entry name" value="ant_ant_sig"/>
    <property type="match status" value="1"/>
</dbReference>
<evidence type="ECO:0000259" key="3">
    <source>
        <dbReference type="PROSITE" id="PS50801"/>
    </source>
</evidence>